<dbReference type="Proteomes" id="UP001168098">
    <property type="component" value="Unassembled WGS sequence"/>
</dbReference>
<protein>
    <recommendedName>
        <fullName evidence="5">Fibronectin type III-like domain-containing protein</fullName>
    </recommendedName>
</protein>
<feature type="domain" description="Fibronectin type III-like" evidence="5">
    <location>
        <begin position="721"/>
        <end position="791"/>
    </location>
</feature>
<evidence type="ECO:0000259" key="5">
    <source>
        <dbReference type="SMART" id="SM01217"/>
    </source>
</evidence>
<dbReference type="Pfam" id="PF01915">
    <property type="entry name" value="Glyco_hydro_3_C"/>
    <property type="match status" value="1"/>
</dbReference>
<dbReference type="PANTHER" id="PTHR42721:SF11">
    <property type="entry name" value="BETA-D-XYLOSIDASE 5-RELATED"/>
    <property type="match status" value="1"/>
</dbReference>
<dbReference type="SUPFAM" id="SSF52279">
    <property type="entry name" value="Beta-D-glucan exohydrolase, C-terminal domain"/>
    <property type="match status" value="1"/>
</dbReference>
<dbReference type="InterPro" id="IPR001764">
    <property type="entry name" value="Glyco_hydro_3_N"/>
</dbReference>
<keyword evidence="3" id="KW-0326">Glycosidase</keyword>
<feature type="chain" id="PRO_5041277511" description="Fibronectin type III-like domain-containing protein" evidence="4">
    <location>
        <begin position="22"/>
        <end position="805"/>
    </location>
</feature>
<dbReference type="Pfam" id="PF00933">
    <property type="entry name" value="Glyco_hydro_3"/>
    <property type="match status" value="1"/>
</dbReference>
<keyword evidence="2" id="KW-0378">Hydrolase</keyword>
<evidence type="ECO:0000313" key="7">
    <source>
        <dbReference type="Proteomes" id="UP001168098"/>
    </source>
</evidence>
<reference evidence="6 7" key="1">
    <citation type="journal article" date="2023" name="BMC Biotechnol.">
        <title>Vitis rotundifolia cv Carlos genome sequencing.</title>
        <authorList>
            <person name="Huff M."/>
            <person name="Hulse-Kemp A."/>
            <person name="Scheffler B."/>
            <person name="Youngblood R."/>
            <person name="Simpson S."/>
            <person name="Babiker E."/>
            <person name="Staton M."/>
        </authorList>
    </citation>
    <scope>NUCLEOTIDE SEQUENCE [LARGE SCALE GENOMIC DNA]</scope>
    <source>
        <tissue evidence="6">Leaf</tissue>
    </source>
</reference>
<dbReference type="GO" id="GO:0045493">
    <property type="term" value="P:xylan catabolic process"/>
    <property type="evidence" value="ECO:0007669"/>
    <property type="project" value="InterPro"/>
</dbReference>
<dbReference type="GO" id="GO:0031222">
    <property type="term" value="P:arabinan catabolic process"/>
    <property type="evidence" value="ECO:0007669"/>
    <property type="project" value="TreeGrafter"/>
</dbReference>
<dbReference type="GO" id="GO:0046556">
    <property type="term" value="F:alpha-L-arabinofuranosidase activity"/>
    <property type="evidence" value="ECO:0007669"/>
    <property type="project" value="TreeGrafter"/>
</dbReference>
<evidence type="ECO:0000256" key="2">
    <source>
        <dbReference type="ARBA" id="ARBA00022801"/>
    </source>
</evidence>
<organism evidence="6 7">
    <name type="scientific">Vitis rotundifolia</name>
    <name type="common">Muscadine grape</name>
    <dbReference type="NCBI Taxonomy" id="103349"/>
    <lineage>
        <taxon>Eukaryota</taxon>
        <taxon>Viridiplantae</taxon>
        <taxon>Streptophyta</taxon>
        <taxon>Embryophyta</taxon>
        <taxon>Tracheophyta</taxon>
        <taxon>Spermatophyta</taxon>
        <taxon>Magnoliopsida</taxon>
        <taxon>eudicotyledons</taxon>
        <taxon>Gunneridae</taxon>
        <taxon>Pentapetalae</taxon>
        <taxon>rosids</taxon>
        <taxon>Vitales</taxon>
        <taxon>Vitaceae</taxon>
        <taxon>Viteae</taxon>
        <taxon>Vitis</taxon>
    </lineage>
</organism>
<dbReference type="FunFam" id="3.20.20.300:FF:000010">
    <property type="entry name" value="Putative beta-D-xylosidase 5"/>
    <property type="match status" value="1"/>
</dbReference>
<evidence type="ECO:0000313" key="6">
    <source>
        <dbReference type="EMBL" id="KAJ9699907.1"/>
    </source>
</evidence>
<gene>
    <name evidence="6" type="ORF">PVL29_005657</name>
</gene>
<dbReference type="InterPro" id="IPR002772">
    <property type="entry name" value="Glyco_hydro_3_C"/>
</dbReference>
<dbReference type="InterPro" id="IPR044993">
    <property type="entry name" value="BXL"/>
</dbReference>
<dbReference type="SUPFAM" id="SSF51445">
    <property type="entry name" value="(Trans)glycosidases"/>
    <property type="match status" value="1"/>
</dbReference>
<dbReference type="InterPro" id="IPR013783">
    <property type="entry name" value="Ig-like_fold"/>
</dbReference>
<keyword evidence="1 4" id="KW-0732">Signal</keyword>
<dbReference type="Gene3D" id="3.20.20.300">
    <property type="entry name" value="Glycoside hydrolase, family 3, N-terminal domain"/>
    <property type="match status" value="1"/>
</dbReference>
<dbReference type="InterPro" id="IPR036962">
    <property type="entry name" value="Glyco_hydro_3_N_sf"/>
</dbReference>
<dbReference type="AlphaFoldDB" id="A0AA39DZS8"/>
<name>A0AA39DZS8_VITRO</name>
<dbReference type="PANTHER" id="PTHR42721">
    <property type="entry name" value="SUGAR HYDROLASE-RELATED"/>
    <property type="match status" value="1"/>
</dbReference>
<sequence length="805" mass="88598">MGKSFRFLLFCLSILSVASWAVSTQQSRLLMDDFVGEYGDLAKNYTHVCHESRYALLGLDIKNFAFCDKSLSYEERAKDLVSRMTLQEKVMQSVHTASGVRRLGLPEYSWWSEALHGISNLGPGVFFDEAIPGATSFPAVILSTAAFNQTLWKTLGRVVSTEGRAMYNLGRAGLTFWSPNINVVRDTRWGRTQETSGEDPFTVGEFGVNYVRGLQDVEGTENVTDLNSRPLKVSSCCKHYAAYDIDAWLDVDRHTFDARVSEQDMKETFVSPFERCVREGDVSSVMCSFNQINGIPACSDSRLLKGVIRDEWDLHGYIVSDCYGLEVIVDNQNYLNDSKADAVAKTLQAGLDLECGHYYTDALNESVLTGKVSQYELDRALKNLYVLLLRVGYFDGIPAYESLGLKDICAADHIELAREAARQGIVLLKNDNEVLPLKPGEKITLVGPHANATQVMIGNYAGLPCKYVSPLEAFSAIANVTYATGCLDASCSNDTYFSEAKKAAKYAAVTIIFVGTDLSIEAEFIDREDFLLPGNQAELIKQVAEVSSGPVILVVLSGSNIDIAFAKNNPKISAILWVGFPGEQGGHSIADVVFGKYNPGGRLPVTWYEADYVDMLPMSSMSLRPVDELGYPGRTYKFFNGSTVYPFGYGMSYTNFSYSLTPSKISIDIDLNKFQKCRTVAYTEDQMAPSCPAVLLDDMSCDDTIEFEVAVTNVGRVDGSEVLMVYSLPPSGIVGTHIKQVIGFQKVFVAAGDTETVKFSMNACKSLRIVDSTGYSLLPSGSHTIRVGDDSNSASYSLRVKYNYN</sequence>
<feature type="signal peptide" evidence="4">
    <location>
        <begin position="1"/>
        <end position="21"/>
    </location>
</feature>
<dbReference type="SMART" id="SM01217">
    <property type="entry name" value="Fn3_like"/>
    <property type="match status" value="1"/>
</dbReference>
<dbReference type="GO" id="GO:0009044">
    <property type="term" value="F:xylan 1,4-beta-xylosidase activity"/>
    <property type="evidence" value="ECO:0007669"/>
    <property type="project" value="InterPro"/>
</dbReference>
<keyword evidence="7" id="KW-1185">Reference proteome</keyword>
<dbReference type="InterPro" id="IPR017853">
    <property type="entry name" value="GH"/>
</dbReference>
<accession>A0AA39DZS8</accession>
<dbReference type="Pfam" id="PF14310">
    <property type="entry name" value="Fn3-like"/>
    <property type="match status" value="1"/>
</dbReference>
<dbReference type="Gene3D" id="3.40.50.1700">
    <property type="entry name" value="Glycoside hydrolase family 3 C-terminal domain"/>
    <property type="match status" value="1"/>
</dbReference>
<dbReference type="Gene3D" id="2.60.40.10">
    <property type="entry name" value="Immunoglobulins"/>
    <property type="match status" value="1"/>
</dbReference>
<evidence type="ECO:0000256" key="1">
    <source>
        <dbReference type="ARBA" id="ARBA00022729"/>
    </source>
</evidence>
<dbReference type="FunFam" id="3.40.50.1700:FF:000001">
    <property type="entry name" value="probable beta-D-xylosidase 2"/>
    <property type="match status" value="1"/>
</dbReference>
<dbReference type="InterPro" id="IPR036881">
    <property type="entry name" value="Glyco_hydro_3_C_sf"/>
</dbReference>
<dbReference type="InterPro" id="IPR026891">
    <property type="entry name" value="Fn3-like"/>
</dbReference>
<dbReference type="EMBL" id="JARBHA010000005">
    <property type="protein sequence ID" value="KAJ9699907.1"/>
    <property type="molecule type" value="Genomic_DNA"/>
</dbReference>
<evidence type="ECO:0000256" key="3">
    <source>
        <dbReference type="ARBA" id="ARBA00023295"/>
    </source>
</evidence>
<proteinExistence type="predicted"/>
<evidence type="ECO:0000256" key="4">
    <source>
        <dbReference type="SAM" id="SignalP"/>
    </source>
</evidence>
<comment type="caution">
    <text evidence="6">The sequence shown here is derived from an EMBL/GenBank/DDBJ whole genome shotgun (WGS) entry which is preliminary data.</text>
</comment>